<evidence type="ECO:0000313" key="2">
    <source>
        <dbReference type="EMBL" id="KGM09332.1"/>
    </source>
</evidence>
<dbReference type="AlphaFoldDB" id="A0A0A0BNT8"/>
<protein>
    <recommendedName>
        <fullName evidence="4">Dephospho-CoA kinase</fullName>
    </recommendedName>
</protein>
<dbReference type="SUPFAM" id="SSF52540">
    <property type="entry name" value="P-loop containing nucleoside triphosphate hydrolases"/>
    <property type="match status" value="1"/>
</dbReference>
<dbReference type="Gene3D" id="3.40.50.300">
    <property type="entry name" value="P-loop containing nucleotide triphosphate hydrolases"/>
    <property type="match status" value="1"/>
</dbReference>
<name>A0A0A0BNT8_9CELL</name>
<feature type="compositionally biased region" description="Polar residues" evidence="1">
    <location>
        <begin position="154"/>
        <end position="163"/>
    </location>
</feature>
<keyword evidence="3" id="KW-1185">Reference proteome</keyword>
<dbReference type="Proteomes" id="UP000054314">
    <property type="component" value="Unassembled WGS sequence"/>
</dbReference>
<dbReference type="InterPro" id="IPR027417">
    <property type="entry name" value="P-loop_NTPase"/>
</dbReference>
<reference evidence="2 3" key="1">
    <citation type="submission" date="2013-08" db="EMBL/GenBank/DDBJ databases">
        <title>Genome sequencing of Cellulomonas bogoriensis 69B4.</title>
        <authorList>
            <person name="Chen F."/>
            <person name="Li Y."/>
            <person name="Wang G."/>
        </authorList>
    </citation>
    <scope>NUCLEOTIDE SEQUENCE [LARGE SCALE GENOMIC DNA]</scope>
    <source>
        <strain evidence="2 3">69B4</strain>
    </source>
</reference>
<comment type="caution">
    <text evidence="2">The sequence shown here is derived from an EMBL/GenBank/DDBJ whole genome shotgun (WGS) entry which is preliminary data.</text>
</comment>
<accession>A0A0A0BNT8</accession>
<organism evidence="2 3">
    <name type="scientific">Cellulomonas bogoriensis 69B4 = DSM 16987</name>
    <dbReference type="NCBI Taxonomy" id="1386082"/>
    <lineage>
        <taxon>Bacteria</taxon>
        <taxon>Bacillati</taxon>
        <taxon>Actinomycetota</taxon>
        <taxon>Actinomycetes</taxon>
        <taxon>Micrococcales</taxon>
        <taxon>Cellulomonadaceae</taxon>
        <taxon>Cellulomonas</taxon>
    </lineage>
</organism>
<feature type="region of interest" description="Disordered" evidence="1">
    <location>
        <begin position="149"/>
        <end position="180"/>
    </location>
</feature>
<sequence length="199" mass="22252">VRQARDAHPTARTRRQLRLCVTGLSGAGKSTFVAIAREVCAARGLSVEHVRLAEPLYRLQQEVRTTAGVGARAAQQDQLLMESLAQQLRRLNPRALVEPVAARVRHSTADVVLNDDLRDPDVDAVELRRLGFVVVRVEAPDELRRARLERRGDVSTSDASTQGLRRLSADHTIRNDASPERYRRDVTQLVEVLLDPDRT</sequence>
<gene>
    <name evidence="2" type="ORF">N869_07330</name>
</gene>
<evidence type="ECO:0000313" key="3">
    <source>
        <dbReference type="Proteomes" id="UP000054314"/>
    </source>
</evidence>
<evidence type="ECO:0008006" key="4">
    <source>
        <dbReference type="Google" id="ProtNLM"/>
    </source>
</evidence>
<evidence type="ECO:0000256" key="1">
    <source>
        <dbReference type="SAM" id="MobiDB-lite"/>
    </source>
</evidence>
<dbReference type="RefSeq" id="WP_052105537.1">
    <property type="nucleotide sequence ID" value="NZ_AXCZ01000197.1"/>
</dbReference>
<feature type="compositionally biased region" description="Basic and acidic residues" evidence="1">
    <location>
        <begin position="167"/>
        <end position="180"/>
    </location>
</feature>
<dbReference type="EMBL" id="AXCZ01000197">
    <property type="protein sequence ID" value="KGM09332.1"/>
    <property type="molecule type" value="Genomic_DNA"/>
</dbReference>
<feature type="non-terminal residue" evidence="2">
    <location>
        <position position="1"/>
    </location>
</feature>
<proteinExistence type="predicted"/>